<reference evidence="1" key="1">
    <citation type="submission" date="2018-02" db="EMBL/GenBank/DDBJ databases">
        <title>Rhizophora mucronata_Transcriptome.</title>
        <authorList>
            <person name="Meera S.P."/>
            <person name="Sreeshan A."/>
            <person name="Augustine A."/>
        </authorList>
    </citation>
    <scope>NUCLEOTIDE SEQUENCE</scope>
    <source>
        <tissue evidence="1">Leaf</tissue>
    </source>
</reference>
<proteinExistence type="predicted"/>
<organism evidence="1">
    <name type="scientific">Rhizophora mucronata</name>
    <name type="common">Asiatic mangrove</name>
    <dbReference type="NCBI Taxonomy" id="61149"/>
    <lineage>
        <taxon>Eukaryota</taxon>
        <taxon>Viridiplantae</taxon>
        <taxon>Streptophyta</taxon>
        <taxon>Embryophyta</taxon>
        <taxon>Tracheophyta</taxon>
        <taxon>Spermatophyta</taxon>
        <taxon>Magnoliopsida</taxon>
        <taxon>eudicotyledons</taxon>
        <taxon>Gunneridae</taxon>
        <taxon>Pentapetalae</taxon>
        <taxon>rosids</taxon>
        <taxon>fabids</taxon>
        <taxon>Malpighiales</taxon>
        <taxon>Rhizophoraceae</taxon>
        <taxon>Rhizophora</taxon>
    </lineage>
</organism>
<protein>
    <submittedName>
        <fullName evidence="1">Uncharacterized protein</fullName>
    </submittedName>
</protein>
<dbReference type="EMBL" id="GGEC01074605">
    <property type="protein sequence ID" value="MBX55089.1"/>
    <property type="molecule type" value="Transcribed_RNA"/>
</dbReference>
<name>A0A2P2PKD1_RHIMU</name>
<sequence length="42" mass="4944">MRVYLNTIIYWMLPPAFQMFPCMGDSHLPYKGYSDNIFIDGP</sequence>
<accession>A0A2P2PKD1</accession>
<evidence type="ECO:0000313" key="1">
    <source>
        <dbReference type="EMBL" id="MBX55089.1"/>
    </source>
</evidence>
<dbReference type="AlphaFoldDB" id="A0A2P2PKD1"/>